<organism evidence="2 3">
    <name type="scientific">Clunio marinus</name>
    <dbReference type="NCBI Taxonomy" id="568069"/>
    <lineage>
        <taxon>Eukaryota</taxon>
        <taxon>Metazoa</taxon>
        <taxon>Ecdysozoa</taxon>
        <taxon>Arthropoda</taxon>
        <taxon>Hexapoda</taxon>
        <taxon>Insecta</taxon>
        <taxon>Pterygota</taxon>
        <taxon>Neoptera</taxon>
        <taxon>Endopterygota</taxon>
        <taxon>Diptera</taxon>
        <taxon>Nematocera</taxon>
        <taxon>Chironomoidea</taxon>
        <taxon>Chironomidae</taxon>
        <taxon>Clunio</taxon>
    </lineage>
</organism>
<dbReference type="Proteomes" id="UP000183832">
    <property type="component" value="Unassembled WGS sequence"/>
</dbReference>
<dbReference type="EMBL" id="CVRI01000009">
    <property type="protein sequence ID" value="CRK88599.1"/>
    <property type="molecule type" value="Genomic_DNA"/>
</dbReference>
<evidence type="ECO:0000313" key="2">
    <source>
        <dbReference type="EMBL" id="CRK88599.1"/>
    </source>
</evidence>
<keyword evidence="3" id="KW-1185">Reference proteome</keyword>
<sequence length="85" mass="10129">MLVIGTSAGHYSSPLFFRHKHESPILQFCIIALRCYLCVGWVLMFRNDSFFSLRCVSFQWIEQHVTFPSHQETQKLNKRMNVHHF</sequence>
<proteinExistence type="predicted"/>
<reference evidence="2 3" key="1">
    <citation type="submission" date="2015-04" db="EMBL/GenBank/DDBJ databases">
        <authorList>
            <person name="Syromyatnikov M.Y."/>
            <person name="Popov V.N."/>
        </authorList>
    </citation>
    <scope>NUCLEOTIDE SEQUENCE [LARGE SCALE GENOMIC DNA]</scope>
</reference>
<keyword evidence="1" id="KW-0812">Transmembrane</keyword>
<gene>
    <name evidence="2" type="ORF">CLUMA_CG002420</name>
</gene>
<feature type="transmembrane region" description="Helical" evidence="1">
    <location>
        <begin position="25"/>
        <end position="44"/>
    </location>
</feature>
<dbReference type="AlphaFoldDB" id="A0A1J1HKL3"/>
<keyword evidence="1" id="KW-1133">Transmembrane helix</keyword>
<evidence type="ECO:0000313" key="3">
    <source>
        <dbReference type="Proteomes" id="UP000183832"/>
    </source>
</evidence>
<protein>
    <submittedName>
        <fullName evidence="2">CLUMA_CG002420, isoform A</fullName>
    </submittedName>
</protein>
<evidence type="ECO:0000256" key="1">
    <source>
        <dbReference type="SAM" id="Phobius"/>
    </source>
</evidence>
<keyword evidence="1" id="KW-0472">Membrane</keyword>
<accession>A0A1J1HKL3</accession>
<name>A0A1J1HKL3_9DIPT</name>